<keyword evidence="1" id="KW-0396">Initiation factor</keyword>
<name>A0A146K7R8_9EUKA</name>
<feature type="non-terminal residue" evidence="1">
    <location>
        <position position="1"/>
    </location>
</feature>
<gene>
    <name evidence="1" type="ORF">TPC1_15019</name>
</gene>
<evidence type="ECO:0000313" key="1">
    <source>
        <dbReference type="EMBL" id="JAP92892.1"/>
    </source>
</evidence>
<protein>
    <submittedName>
        <fullName evidence="1">Eukaryotic translation initiation factor 5A</fullName>
    </submittedName>
</protein>
<proteinExistence type="predicted"/>
<organism evidence="1">
    <name type="scientific">Trepomonas sp. PC1</name>
    <dbReference type="NCBI Taxonomy" id="1076344"/>
    <lineage>
        <taxon>Eukaryota</taxon>
        <taxon>Metamonada</taxon>
        <taxon>Diplomonadida</taxon>
        <taxon>Hexamitidae</taxon>
        <taxon>Hexamitinae</taxon>
        <taxon>Trepomonas</taxon>
    </lineage>
</organism>
<dbReference type="EMBL" id="GDID01003714">
    <property type="protein sequence ID" value="JAP92892.1"/>
    <property type="molecule type" value="Transcribed_RNA"/>
</dbReference>
<reference evidence="1" key="1">
    <citation type="submission" date="2015-07" db="EMBL/GenBank/DDBJ databases">
        <title>Adaptation to a free-living lifestyle via gene acquisitions in the diplomonad Trepomonas sp. PC1.</title>
        <authorList>
            <person name="Xu F."/>
            <person name="Jerlstrom-Hultqvist J."/>
            <person name="Kolisko M."/>
            <person name="Simpson A.G.B."/>
            <person name="Roger A.J."/>
            <person name="Svard S.G."/>
            <person name="Andersson J.O."/>
        </authorList>
    </citation>
    <scope>NUCLEOTIDE SEQUENCE</scope>
    <source>
        <strain evidence="1">PC1</strain>
    </source>
</reference>
<dbReference type="GO" id="GO:0003743">
    <property type="term" value="F:translation initiation factor activity"/>
    <property type="evidence" value="ECO:0007669"/>
    <property type="project" value="UniProtKB-KW"/>
</dbReference>
<accession>A0A146K7R8</accession>
<dbReference type="AlphaFoldDB" id="A0A146K7R8"/>
<keyword evidence="1" id="KW-0648">Protein biosynthesis</keyword>
<sequence length="93" mass="11196">IFTGQRHEHKEFVNSYVEYPLFSLFQCIMTHYDDEQIYYMDDNNQPGEIQLYTTMHQTQICEAFDKSIIENRTMVLNCQRIFCKILIVGFNIE</sequence>